<dbReference type="Proteomes" id="UP000186684">
    <property type="component" value="Unassembled WGS sequence"/>
</dbReference>
<feature type="transmembrane region" description="Helical" evidence="1">
    <location>
        <begin position="177"/>
        <end position="196"/>
    </location>
</feature>
<dbReference type="STRING" id="633194.SAMN05421759_101629"/>
<evidence type="ECO:0000256" key="1">
    <source>
        <dbReference type="SAM" id="Phobius"/>
    </source>
</evidence>
<dbReference type="OrthoDB" id="9786870at2"/>
<dbReference type="SUPFAM" id="SSF53649">
    <property type="entry name" value="Alkaline phosphatase-like"/>
    <property type="match status" value="1"/>
</dbReference>
<feature type="transmembrane region" description="Helical" evidence="1">
    <location>
        <begin position="25"/>
        <end position="46"/>
    </location>
</feature>
<keyword evidence="1" id="KW-1133">Transmembrane helix</keyword>
<reference evidence="4" key="1">
    <citation type="submission" date="2017-01" db="EMBL/GenBank/DDBJ databases">
        <authorList>
            <person name="Varghese N."/>
            <person name="Submissions S."/>
        </authorList>
    </citation>
    <scope>NUCLEOTIDE SEQUENCE [LARGE SCALE GENOMIC DNA]</scope>
    <source>
        <strain evidence="4">DSM 29430</strain>
    </source>
</reference>
<gene>
    <name evidence="3" type="ORF">SAMN05421759_101629</name>
</gene>
<dbReference type="Gene3D" id="3.40.720.10">
    <property type="entry name" value="Alkaline Phosphatase, subunit A"/>
    <property type="match status" value="1"/>
</dbReference>
<keyword evidence="4" id="KW-1185">Reference proteome</keyword>
<feature type="transmembrane region" description="Helical" evidence="1">
    <location>
        <begin position="143"/>
        <end position="165"/>
    </location>
</feature>
<feature type="domain" description="Sulfatase N-terminal" evidence="2">
    <location>
        <begin position="242"/>
        <end position="519"/>
    </location>
</feature>
<sequence length="528" mass="58587">MPLHNKIQGDIVADSVELWRKCSNAAAVLLLSIFTLQSVGVIFFGFPKLASIVSFAFGTLISSLTFLTYLSLRSHPRLAHRFLQVSLLAIISFQLIIALIYALSLAAKAAWGNLVTLKEIEPYLSHSGEKGRYLLEIVGQNGLYPIAALILTASPALLLGSNGSANRIISKLLSRKMLISGLIFSMLVLLMAPKGWKAGSPLYYFFSSPRFNAAMGSEDHKRAFESGYLSGLQISDYDHRPIFLITVDAMRADFALGENESSPSNFLSVLREHKNLVYEGKINATCTSSYCGIASIFSAEQVGELNVFSDNLVDVLESLKYQTQFILSGDHLGHYRLKEVYRSKYKLFFDGNSSQDFSINDDRLLFEGMDLVGEKRADDFYYFHLMSPHGAGKIFIEGASTSRNRSLLQRIIGWQDEKEFAANYLLGLRQAEGVINEIFRFIEGNYLGMKPLVIVTSDHGELLGEGGRFGHGGEPAKELIEIPIFIIDYGAKSQRMNLISPSLQSQSDIAPFILRSLGVPLPDIWSEK</sequence>
<evidence type="ECO:0000313" key="3">
    <source>
        <dbReference type="EMBL" id="SIS59248.1"/>
    </source>
</evidence>
<name>A0A1N7KCA7_9RHOB</name>
<accession>A0A1N7KCA7</accession>
<keyword evidence="1" id="KW-0472">Membrane</keyword>
<dbReference type="EMBL" id="FTOQ01000001">
    <property type="protein sequence ID" value="SIS59248.1"/>
    <property type="molecule type" value="Genomic_DNA"/>
</dbReference>
<dbReference type="RefSeq" id="WP_083950445.1">
    <property type="nucleotide sequence ID" value="NZ_FTOQ01000001.1"/>
</dbReference>
<dbReference type="InterPro" id="IPR000917">
    <property type="entry name" value="Sulfatase_N"/>
</dbReference>
<evidence type="ECO:0000313" key="4">
    <source>
        <dbReference type="Proteomes" id="UP000186684"/>
    </source>
</evidence>
<proteinExistence type="predicted"/>
<organism evidence="3 4">
    <name type="scientific">Roseivivax lentus</name>
    <dbReference type="NCBI Taxonomy" id="633194"/>
    <lineage>
        <taxon>Bacteria</taxon>
        <taxon>Pseudomonadati</taxon>
        <taxon>Pseudomonadota</taxon>
        <taxon>Alphaproteobacteria</taxon>
        <taxon>Rhodobacterales</taxon>
        <taxon>Roseobacteraceae</taxon>
        <taxon>Roseivivax</taxon>
    </lineage>
</organism>
<dbReference type="Pfam" id="PF00884">
    <property type="entry name" value="Sulfatase"/>
    <property type="match status" value="1"/>
</dbReference>
<keyword evidence="1" id="KW-0812">Transmembrane</keyword>
<feature type="transmembrane region" description="Helical" evidence="1">
    <location>
        <begin position="52"/>
        <end position="70"/>
    </location>
</feature>
<feature type="transmembrane region" description="Helical" evidence="1">
    <location>
        <begin position="82"/>
        <end position="103"/>
    </location>
</feature>
<dbReference type="AlphaFoldDB" id="A0A1N7KCA7"/>
<evidence type="ECO:0000259" key="2">
    <source>
        <dbReference type="Pfam" id="PF00884"/>
    </source>
</evidence>
<dbReference type="InterPro" id="IPR017850">
    <property type="entry name" value="Alkaline_phosphatase_core_sf"/>
</dbReference>
<protein>
    <submittedName>
        <fullName evidence="3">Sulfatase</fullName>
    </submittedName>
</protein>